<evidence type="ECO:0000313" key="8">
    <source>
        <dbReference type="EMBL" id="SFS68553.1"/>
    </source>
</evidence>
<evidence type="ECO:0000256" key="1">
    <source>
        <dbReference type="ARBA" id="ARBA00004442"/>
    </source>
</evidence>
<keyword evidence="4" id="KW-0472">Membrane</keyword>
<evidence type="ECO:0000256" key="5">
    <source>
        <dbReference type="ARBA" id="ARBA00023237"/>
    </source>
</evidence>
<evidence type="ECO:0000256" key="3">
    <source>
        <dbReference type="ARBA" id="ARBA00022729"/>
    </source>
</evidence>
<keyword evidence="5" id="KW-0998">Cell outer membrane</keyword>
<sequence length="546" mass="61356">MKISKSIKAILFGVFAIGTISCDVDRIPETVITDPAFWNNEGDLKAAANVLYFALPGLPETGDVWSDDAYGTGPNSISDGTRLTPSSDGNYGSQYTAIRRANNIIEKSQRVLEAGVSSDIVDIYVAEARFFRAWSYFNLLKRYGGVPLILKTLEENAPELQEPKASREEILTVIYEDLDFAASKLHAPGELSSSDYGRITSTAALAFKSRVALFEGTRSKFHSYGDAQKHLRIARQSAKAVMDSGEHDIYPEYFDLYQYEGEGPDNPENIIVRQYGKNIDESITSHVTQRNLETGAANPTKALADAYVMTDGLPLDKSPLYTEPTTTVEVFENRDPRMLATFFKEGDEYIGTKPVFNVPDLNFQRTGFANRRYAHIDDWQNSRSYIDRAVLRYAEVLLNYAEATYELDDAISDGDLNISINKLRARASVALPSLTNSFVTTNGLSMRDEIRRERRVELALEGFRYWDLMRWKTAETELPKPILGNKLFEDFNLSDTEKNGITLDNDGNIILQDASLREFDASKDYLFPFPTDQIGLNPNLEQNPGW</sequence>
<feature type="domain" description="SusD-like N-terminal" evidence="7">
    <location>
        <begin position="90"/>
        <end position="213"/>
    </location>
</feature>
<comment type="subcellular location">
    <subcellularLocation>
        <location evidence="1">Cell outer membrane</location>
    </subcellularLocation>
</comment>
<comment type="similarity">
    <text evidence="2">Belongs to the SusD family.</text>
</comment>
<organism evidence="8 9">
    <name type="scientific">Zhouia amylolytica</name>
    <dbReference type="NCBI Taxonomy" id="376730"/>
    <lineage>
        <taxon>Bacteria</taxon>
        <taxon>Pseudomonadati</taxon>
        <taxon>Bacteroidota</taxon>
        <taxon>Flavobacteriia</taxon>
        <taxon>Flavobacteriales</taxon>
        <taxon>Flavobacteriaceae</taxon>
        <taxon>Zhouia</taxon>
    </lineage>
</organism>
<keyword evidence="3" id="KW-0732">Signal</keyword>
<dbReference type="GO" id="GO:0009279">
    <property type="term" value="C:cell outer membrane"/>
    <property type="evidence" value="ECO:0007669"/>
    <property type="project" value="UniProtKB-SubCell"/>
</dbReference>
<evidence type="ECO:0000256" key="2">
    <source>
        <dbReference type="ARBA" id="ARBA00006275"/>
    </source>
</evidence>
<gene>
    <name evidence="8" type="ORF">SAMN04487906_1375</name>
</gene>
<dbReference type="SUPFAM" id="SSF48452">
    <property type="entry name" value="TPR-like"/>
    <property type="match status" value="1"/>
</dbReference>
<dbReference type="Gene3D" id="1.25.40.390">
    <property type="match status" value="1"/>
</dbReference>
<dbReference type="AlphaFoldDB" id="A0A1I6RUZ0"/>
<dbReference type="Pfam" id="PF14322">
    <property type="entry name" value="SusD-like_3"/>
    <property type="match status" value="1"/>
</dbReference>
<evidence type="ECO:0000313" key="9">
    <source>
        <dbReference type="Proteomes" id="UP000183209"/>
    </source>
</evidence>
<evidence type="ECO:0000256" key="4">
    <source>
        <dbReference type="ARBA" id="ARBA00023136"/>
    </source>
</evidence>
<proteinExistence type="inferred from homology"/>
<dbReference type="RefSeq" id="WP_139226634.1">
    <property type="nucleotide sequence ID" value="NZ_FPAG01000003.1"/>
</dbReference>
<evidence type="ECO:0000259" key="7">
    <source>
        <dbReference type="Pfam" id="PF14322"/>
    </source>
</evidence>
<dbReference type="OrthoDB" id="5694214at2"/>
<evidence type="ECO:0000259" key="6">
    <source>
        <dbReference type="Pfam" id="PF07980"/>
    </source>
</evidence>
<reference evidence="8 9" key="1">
    <citation type="submission" date="2016-10" db="EMBL/GenBank/DDBJ databases">
        <authorList>
            <person name="de Groot N.N."/>
        </authorList>
    </citation>
    <scope>NUCLEOTIDE SEQUENCE [LARGE SCALE GENOMIC DNA]</scope>
    <source>
        <strain evidence="8 9">CGMCC 1.6114</strain>
    </source>
</reference>
<protein>
    <submittedName>
        <fullName evidence="8">Starch-binding associating with outer membrane</fullName>
    </submittedName>
</protein>
<dbReference type="Proteomes" id="UP000183209">
    <property type="component" value="Unassembled WGS sequence"/>
</dbReference>
<name>A0A1I6RUZ0_9FLAO</name>
<accession>A0A1I6RUZ0</accession>
<dbReference type="InterPro" id="IPR012944">
    <property type="entry name" value="SusD_RagB_dom"/>
</dbReference>
<feature type="domain" description="RagB/SusD" evidence="6">
    <location>
        <begin position="291"/>
        <end position="546"/>
    </location>
</feature>
<dbReference type="EMBL" id="FPAG01000003">
    <property type="protein sequence ID" value="SFS68553.1"/>
    <property type="molecule type" value="Genomic_DNA"/>
</dbReference>
<dbReference type="InterPro" id="IPR011990">
    <property type="entry name" value="TPR-like_helical_dom_sf"/>
</dbReference>
<dbReference type="PROSITE" id="PS51257">
    <property type="entry name" value="PROKAR_LIPOPROTEIN"/>
    <property type="match status" value="1"/>
</dbReference>
<dbReference type="Pfam" id="PF07980">
    <property type="entry name" value="SusD_RagB"/>
    <property type="match status" value="1"/>
</dbReference>
<dbReference type="InterPro" id="IPR033985">
    <property type="entry name" value="SusD-like_N"/>
</dbReference>